<protein>
    <recommendedName>
        <fullName evidence="5">DUF2946 domain-containing protein</fullName>
    </recommendedName>
</protein>
<evidence type="ECO:0000313" key="3">
    <source>
        <dbReference type="EMBL" id="ABC34324.1"/>
    </source>
</evidence>
<accession>Q2T3U3</accession>
<dbReference type="KEGG" id="bte:BTH_II1962"/>
<keyword evidence="4" id="KW-1185">Reference proteome</keyword>
<evidence type="ECO:0008006" key="5">
    <source>
        <dbReference type="Google" id="ProtNLM"/>
    </source>
</evidence>
<gene>
    <name evidence="3" type="ordered locus">BTH_II1962</name>
</gene>
<evidence type="ECO:0000256" key="1">
    <source>
        <dbReference type="SAM" id="MobiDB-lite"/>
    </source>
</evidence>
<proteinExistence type="predicted"/>
<feature type="region of interest" description="Disordered" evidence="1">
    <location>
        <begin position="35"/>
        <end position="64"/>
    </location>
</feature>
<dbReference type="EMBL" id="CP000085">
    <property type="protein sequence ID" value="ABC34324.1"/>
    <property type="molecule type" value="Genomic_DNA"/>
</dbReference>
<name>Q2T3U3_BURTA</name>
<evidence type="ECO:0000313" key="4">
    <source>
        <dbReference type="Proteomes" id="UP000001930"/>
    </source>
</evidence>
<dbReference type="Proteomes" id="UP000001930">
    <property type="component" value="Chromosome II"/>
</dbReference>
<dbReference type="AlphaFoldDB" id="Q2T3U3"/>
<keyword evidence="2" id="KW-0472">Membrane</keyword>
<keyword evidence="2" id="KW-1133">Transmembrane helix</keyword>
<reference evidence="3 4" key="1">
    <citation type="journal article" date="2005" name="BMC Genomics">
        <title>Bacterial genome adaptation to niches: divergence of the potential virulence genes in three Burkholderia species of different survival strategies.</title>
        <authorList>
            <person name="Kim H.S."/>
            <person name="Schell M.A."/>
            <person name="Yu Y."/>
            <person name="Ulrich R.L."/>
            <person name="Sarria S.H."/>
            <person name="Nierman W.C."/>
            <person name="DeShazer D."/>
        </authorList>
    </citation>
    <scope>NUCLEOTIDE SEQUENCE [LARGE SCALE GENOMIC DNA]</scope>
    <source>
        <strain evidence="4">ATCC 700388 / DSM 13276 / CCUG 48851 / CIP 106301 / E264</strain>
    </source>
</reference>
<sequence>MRRRRRYRAVAVRFQSFSFARRHFLAAFGDHVTRGAGAGEGRHPSATPMPRSSERPPGIRGGACRPISFRTAESPYRRRCRMLDSAPMSYWRKLFVIVLLVLSLPVQALAAVSMNCELARADGGGAPARHLQQAAAENGHGAHDMNFAADDHRHPEPRGAHHAHACATCISCCIGAGLPAGSTVAASFDAPRIALSLPRDARAVSFLTGGIERPPRIALV</sequence>
<organism evidence="3 4">
    <name type="scientific">Burkholderia thailandensis (strain ATCC 700388 / DSM 13276 / CCUG 48851 / CIP 106301 / E264)</name>
    <dbReference type="NCBI Taxonomy" id="271848"/>
    <lineage>
        <taxon>Bacteria</taxon>
        <taxon>Pseudomonadati</taxon>
        <taxon>Pseudomonadota</taxon>
        <taxon>Betaproteobacteria</taxon>
        <taxon>Burkholderiales</taxon>
        <taxon>Burkholderiaceae</taxon>
        <taxon>Burkholderia</taxon>
        <taxon>pseudomallei group</taxon>
    </lineage>
</organism>
<dbReference type="HOGENOM" id="CLU_115744_0_0_4"/>
<keyword evidence="2" id="KW-0812">Transmembrane</keyword>
<evidence type="ECO:0000256" key="2">
    <source>
        <dbReference type="SAM" id="Phobius"/>
    </source>
</evidence>
<feature type="transmembrane region" description="Helical" evidence="2">
    <location>
        <begin position="94"/>
        <end position="114"/>
    </location>
</feature>